<dbReference type="Proteomes" id="UP000092445">
    <property type="component" value="Unassembled WGS sequence"/>
</dbReference>
<keyword evidence="2" id="KW-1185">Reference proteome</keyword>
<evidence type="ECO:0000313" key="1">
    <source>
        <dbReference type="EnsemblMetazoa" id="GPAI006890-PA"/>
    </source>
</evidence>
<name>A0A1A9Z8F1_GLOPL</name>
<proteinExistence type="predicted"/>
<dbReference type="AlphaFoldDB" id="A0A1A9Z8F1"/>
<reference evidence="2" key="1">
    <citation type="submission" date="2014-03" db="EMBL/GenBank/DDBJ databases">
        <authorList>
            <person name="Aksoy S."/>
            <person name="Warren W."/>
            <person name="Wilson R.K."/>
        </authorList>
    </citation>
    <scope>NUCLEOTIDE SEQUENCE [LARGE SCALE GENOMIC DNA]</scope>
    <source>
        <strain evidence="2">IAEA</strain>
    </source>
</reference>
<sequence>MNITFVGLRCIRFRFSNARNLHLQLALRHALCIAETSIVFRTFVSQISYKTNALVLIKQLIVNLKIVEQLRTKEGKCKQLSRKLLFELEVLPVGLEERLLRLRVPLVGFGELLLDRAAPSFELGVFYWT</sequence>
<evidence type="ECO:0000313" key="2">
    <source>
        <dbReference type="Proteomes" id="UP000092445"/>
    </source>
</evidence>
<dbReference type="EnsemblMetazoa" id="GPAI006890-RA">
    <property type="protein sequence ID" value="GPAI006890-PA"/>
    <property type="gene ID" value="GPAI006890"/>
</dbReference>
<accession>A0A1A9Z8F1</accession>
<reference evidence="1" key="2">
    <citation type="submission" date="2020-05" db="UniProtKB">
        <authorList>
            <consortium name="EnsemblMetazoa"/>
        </authorList>
    </citation>
    <scope>IDENTIFICATION</scope>
    <source>
        <strain evidence="1">IAEA</strain>
    </source>
</reference>
<dbReference type="VEuPathDB" id="VectorBase:GPAI006890"/>
<protein>
    <submittedName>
        <fullName evidence="1">Uncharacterized protein</fullName>
    </submittedName>
</protein>
<organism evidence="1 2">
    <name type="scientific">Glossina pallidipes</name>
    <name type="common">Tsetse fly</name>
    <dbReference type="NCBI Taxonomy" id="7398"/>
    <lineage>
        <taxon>Eukaryota</taxon>
        <taxon>Metazoa</taxon>
        <taxon>Ecdysozoa</taxon>
        <taxon>Arthropoda</taxon>
        <taxon>Hexapoda</taxon>
        <taxon>Insecta</taxon>
        <taxon>Pterygota</taxon>
        <taxon>Neoptera</taxon>
        <taxon>Endopterygota</taxon>
        <taxon>Diptera</taxon>
        <taxon>Brachycera</taxon>
        <taxon>Muscomorpha</taxon>
        <taxon>Hippoboscoidea</taxon>
        <taxon>Glossinidae</taxon>
        <taxon>Glossina</taxon>
    </lineage>
</organism>